<evidence type="ECO:0000313" key="2">
    <source>
        <dbReference type="Proteomes" id="UP000217784"/>
    </source>
</evidence>
<dbReference type="AlphaFoldDB" id="A0A2A2H344"/>
<dbReference type="RefSeq" id="WP_069583162.1">
    <property type="nucleotide sequence ID" value="NZ_LMVM01000037.1"/>
</dbReference>
<keyword evidence="2" id="KW-1185">Reference proteome</keyword>
<organism evidence="1 2">
    <name type="scientific">Methanobacterium bryantii</name>
    <dbReference type="NCBI Taxonomy" id="2161"/>
    <lineage>
        <taxon>Archaea</taxon>
        <taxon>Methanobacteriati</taxon>
        <taxon>Methanobacteriota</taxon>
        <taxon>Methanomada group</taxon>
        <taxon>Methanobacteria</taxon>
        <taxon>Methanobacteriales</taxon>
        <taxon>Methanobacteriaceae</taxon>
        <taxon>Methanobacterium</taxon>
    </lineage>
</organism>
<sequence>MWKCKECGDSINPPSDICTICGKPTAIYSNIVFASEDEPELKNRFSKCEAEYQNTGKKHYCDELIKFLEENISVSINMRPESLINILSDPRIRYVNLHDNIRAKAIENLDSRIIAKRLMVDSVFGIDGDKINYGALNLGTIGLISYGKCCVFLKNEEISNRVSFLEENSFSYVKGSWPSINLSIPYGIRALWHTVAILTLVKHHKEFLSSKLNKEVISNMILFSEVNRKSDRYIEAQICPPIILSTIDKVLYYETEIPPEMARLVNSYYKSKTSIKKKDLIKLCASIDEEYLGDLLSFESKIKKLDIEFEVVEIASKESSL</sequence>
<evidence type="ECO:0000313" key="1">
    <source>
        <dbReference type="EMBL" id="PAV03706.1"/>
    </source>
</evidence>
<accession>A0A2A2H344</accession>
<gene>
    <name evidence="1" type="ORF">ASJ80_01700</name>
</gene>
<reference evidence="1 2" key="1">
    <citation type="journal article" date="2017" name="BMC Genomics">
        <title>Genomic analysis of methanogenic archaea reveals a shift towards energy conservation.</title>
        <authorList>
            <person name="Gilmore S.P."/>
            <person name="Henske J.K."/>
            <person name="Sexton J.A."/>
            <person name="Solomon K.V."/>
            <person name="Seppala S."/>
            <person name="Yoo J.I."/>
            <person name="Huyett L.M."/>
            <person name="Pressman A."/>
            <person name="Cogan J.Z."/>
            <person name="Kivenson V."/>
            <person name="Peng X."/>
            <person name="Tan Y."/>
            <person name="Valentine D.L."/>
            <person name="O'Malley M.A."/>
        </authorList>
    </citation>
    <scope>NUCLEOTIDE SEQUENCE [LARGE SCALE GENOMIC DNA]</scope>
    <source>
        <strain evidence="1 2">M.o.H.</strain>
    </source>
</reference>
<dbReference type="Proteomes" id="UP000217784">
    <property type="component" value="Unassembled WGS sequence"/>
</dbReference>
<protein>
    <submittedName>
        <fullName evidence="1">Uncharacterized protein</fullName>
    </submittedName>
</protein>
<comment type="caution">
    <text evidence="1">The sequence shown here is derived from an EMBL/GenBank/DDBJ whole genome shotgun (WGS) entry which is preliminary data.</text>
</comment>
<proteinExistence type="predicted"/>
<dbReference type="EMBL" id="LMVM01000037">
    <property type="protein sequence ID" value="PAV03706.1"/>
    <property type="molecule type" value="Genomic_DNA"/>
</dbReference>
<name>A0A2A2H344_METBR</name>